<evidence type="ECO:0000313" key="1">
    <source>
        <dbReference type="EMBL" id="CDW30911.1"/>
    </source>
</evidence>
<accession>A0A0K2TZW0</accession>
<proteinExistence type="predicted"/>
<name>A0A0K2TZW0_LEPSM</name>
<organism evidence="1">
    <name type="scientific">Lepeophtheirus salmonis</name>
    <name type="common">Salmon louse</name>
    <name type="synonym">Caligus salmonis</name>
    <dbReference type="NCBI Taxonomy" id="72036"/>
    <lineage>
        <taxon>Eukaryota</taxon>
        <taxon>Metazoa</taxon>
        <taxon>Ecdysozoa</taxon>
        <taxon>Arthropoda</taxon>
        <taxon>Crustacea</taxon>
        <taxon>Multicrustacea</taxon>
        <taxon>Hexanauplia</taxon>
        <taxon>Copepoda</taxon>
        <taxon>Siphonostomatoida</taxon>
        <taxon>Caligidae</taxon>
        <taxon>Lepeophtheirus</taxon>
    </lineage>
</organism>
<dbReference type="AlphaFoldDB" id="A0A0K2TZW0"/>
<sequence>MVQCSGSLVQQASMDLEGTKKSNYDVSSSELLSVTQTQVNRGCSKRCEMKGVEPPPNQRIIVDTHKKYNFLENISHFKGSNFFFF</sequence>
<reference evidence="1" key="1">
    <citation type="submission" date="2014-05" db="EMBL/GenBank/DDBJ databases">
        <authorList>
            <person name="Chronopoulou M."/>
        </authorList>
    </citation>
    <scope>NUCLEOTIDE SEQUENCE</scope>
    <source>
        <tissue evidence="1">Whole organism</tissue>
    </source>
</reference>
<protein>
    <submittedName>
        <fullName evidence="1">Uncharacterized protein</fullName>
    </submittedName>
</protein>
<dbReference type="EMBL" id="HACA01013550">
    <property type="protein sequence ID" value="CDW30911.1"/>
    <property type="molecule type" value="Transcribed_RNA"/>
</dbReference>